<accession>A0ABY8UYK3</accession>
<evidence type="ECO:0000313" key="1">
    <source>
        <dbReference type="EMBL" id="WIF98747.1"/>
    </source>
</evidence>
<proteinExistence type="predicted"/>
<sequence>MPTTTIIPYVKSIWVDHIVDPTEFERDSNGDVITDPVTNQPKLKVIQEGTRFNAQRAMNIENGIYNAYVRILEAEQEMQRLRVQAEIDGRSPQNSGTFFDALDGSAPNKMVRQSTESYATAAVTAGATTISVYDESGFTVDTEITIYDDTASENVMITSVAPGELTVSTLTNNYKKGSKVARTNALIKGEEKEMTYSAWGTYSVTVSEVV</sequence>
<protein>
    <submittedName>
        <fullName evidence="1">Uncharacterized protein</fullName>
    </submittedName>
</protein>
<name>A0ABY8UYK3_9BACI</name>
<keyword evidence="2" id="KW-1185">Reference proteome</keyword>
<dbReference type="RefSeq" id="WP_231418518.1">
    <property type="nucleotide sequence ID" value="NZ_CP126446.1"/>
</dbReference>
<evidence type="ECO:0000313" key="2">
    <source>
        <dbReference type="Proteomes" id="UP001236652"/>
    </source>
</evidence>
<gene>
    <name evidence="1" type="ORF">QNI29_03590</name>
</gene>
<dbReference type="Proteomes" id="UP001236652">
    <property type="component" value="Chromosome"/>
</dbReference>
<organism evidence="1 2">
    <name type="scientific">Pontibacillus chungwhensis</name>
    <dbReference type="NCBI Taxonomy" id="265426"/>
    <lineage>
        <taxon>Bacteria</taxon>
        <taxon>Bacillati</taxon>
        <taxon>Bacillota</taxon>
        <taxon>Bacilli</taxon>
        <taxon>Bacillales</taxon>
        <taxon>Bacillaceae</taxon>
        <taxon>Pontibacillus</taxon>
    </lineage>
</organism>
<reference evidence="1 2" key="1">
    <citation type="submission" date="2023-05" db="EMBL/GenBank/DDBJ databases">
        <title>Comparative genomics reveals the evidence of polycyclic aromatic hydrocarbons degradation in moderately halophilic genus Pontibacillus.</title>
        <authorList>
            <person name="Yang H."/>
            <person name="Qian Z."/>
        </authorList>
    </citation>
    <scope>NUCLEOTIDE SEQUENCE [LARGE SCALE GENOMIC DNA]</scope>
    <source>
        <strain evidence="2">HN14</strain>
    </source>
</reference>
<dbReference type="EMBL" id="CP126446">
    <property type="protein sequence ID" value="WIF98747.1"/>
    <property type="molecule type" value="Genomic_DNA"/>
</dbReference>